<reference evidence="9" key="1">
    <citation type="submission" date="2018-04" db="EMBL/GenBank/DDBJ databases">
        <title>Draft genome sequence of the Candidatus Spirobacillus cienkowskii, a pathogen of freshwater Daphnia species, reconstructed from hemolymph metagenomic reads.</title>
        <authorList>
            <person name="Bresciani L."/>
            <person name="Lemos L.N."/>
            <person name="Wale N."/>
            <person name="Lin J.Y."/>
            <person name="Fernandes G.R."/>
            <person name="Duffy M.A."/>
            <person name="Rodrigues J.M."/>
        </authorList>
    </citation>
    <scope>NUCLEOTIDE SEQUENCE [LARGE SCALE GENOMIC DNA]</scope>
    <source>
        <strain evidence="9">Binning01</strain>
    </source>
</reference>
<evidence type="ECO:0000256" key="6">
    <source>
        <dbReference type="ARBA" id="ARBA00023136"/>
    </source>
</evidence>
<dbReference type="PANTHER" id="PTHR33778:SF1">
    <property type="entry name" value="MAGNESIUM TRANSPORTER YHID-RELATED"/>
    <property type="match status" value="1"/>
</dbReference>
<feature type="domain" description="MgtC/SapB/SrpB/YhiD N-terminal" evidence="8">
    <location>
        <begin position="27"/>
        <end position="157"/>
    </location>
</feature>
<dbReference type="Pfam" id="PF02308">
    <property type="entry name" value="MgtC"/>
    <property type="match status" value="1"/>
</dbReference>
<dbReference type="PRINTS" id="PR01837">
    <property type="entry name" value="MGTCSAPBPROT"/>
</dbReference>
<dbReference type="Proteomes" id="UP000253934">
    <property type="component" value="Unassembled WGS sequence"/>
</dbReference>
<feature type="transmembrane region" description="Helical" evidence="7">
    <location>
        <begin position="50"/>
        <end position="68"/>
    </location>
</feature>
<organism evidence="9 10">
    <name type="scientific">Spirobacillus cienkowskii</name>
    <dbReference type="NCBI Taxonomy" id="495820"/>
    <lineage>
        <taxon>Bacteria</taxon>
        <taxon>Pseudomonadati</taxon>
        <taxon>Bdellovibrionota</taxon>
        <taxon>Oligoflexia</taxon>
        <taxon>Silvanigrellales</taxon>
        <taxon>Spirobacillus</taxon>
    </lineage>
</organism>
<name>A0A369KSF9_9BACT</name>
<feature type="transmembrane region" description="Helical" evidence="7">
    <location>
        <begin position="17"/>
        <end position="38"/>
    </location>
</feature>
<evidence type="ECO:0000256" key="7">
    <source>
        <dbReference type="SAM" id="Phobius"/>
    </source>
</evidence>
<gene>
    <name evidence="9" type="ORF">DCC88_05460</name>
</gene>
<proteinExistence type="inferred from homology"/>
<protein>
    <submittedName>
        <fullName evidence="9">MgtC/SapB family protein</fullName>
    </submittedName>
</protein>
<evidence type="ECO:0000313" key="10">
    <source>
        <dbReference type="Proteomes" id="UP000253934"/>
    </source>
</evidence>
<sequence>MLSEVPIPNHQISELDILLFLLPRVGVALLVGTIVGVEREIRGKLAGIKTNALICVASAMFTALSLVMTDYSNTDLIHSGQRLDATRIVAQIVSGIGFIGAGAIFKSSSKVQGLTTAAVIWTVSALGILAGYGIYLSTIVITVGLIVFLSFVAHFEKKYIRNLNQNQTESSGKNSTMD</sequence>
<feature type="transmembrane region" description="Helical" evidence="7">
    <location>
        <begin position="88"/>
        <end position="105"/>
    </location>
</feature>
<keyword evidence="5 7" id="KW-1133">Transmembrane helix</keyword>
<feature type="transmembrane region" description="Helical" evidence="7">
    <location>
        <begin position="135"/>
        <end position="155"/>
    </location>
</feature>
<keyword evidence="3" id="KW-1003">Cell membrane</keyword>
<feature type="transmembrane region" description="Helical" evidence="7">
    <location>
        <begin position="112"/>
        <end position="129"/>
    </location>
</feature>
<comment type="similarity">
    <text evidence="2">Belongs to the MgtC/SapB family.</text>
</comment>
<dbReference type="InterPro" id="IPR003416">
    <property type="entry name" value="MgtC/SapB/SrpB/YhiD_fam"/>
</dbReference>
<accession>A0A369KSF9</accession>
<comment type="subcellular location">
    <subcellularLocation>
        <location evidence="1">Cell membrane</location>
        <topology evidence="1">Multi-pass membrane protein</topology>
    </subcellularLocation>
</comment>
<dbReference type="GO" id="GO:0005886">
    <property type="term" value="C:plasma membrane"/>
    <property type="evidence" value="ECO:0007669"/>
    <property type="project" value="UniProtKB-SubCell"/>
</dbReference>
<dbReference type="PANTHER" id="PTHR33778">
    <property type="entry name" value="PROTEIN MGTC"/>
    <property type="match status" value="1"/>
</dbReference>
<evidence type="ECO:0000259" key="8">
    <source>
        <dbReference type="Pfam" id="PF02308"/>
    </source>
</evidence>
<evidence type="ECO:0000256" key="5">
    <source>
        <dbReference type="ARBA" id="ARBA00022989"/>
    </source>
</evidence>
<dbReference type="AlphaFoldDB" id="A0A369KSF9"/>
<evidence type="ECO:0000256" key="4">
    <source>
        <dbReference type="ARBA" id="ARBA00022692"/>
    </source>
</evidence>
<comment type="caution">
    <text evidence="9">The sequence shown here is derived from an EMBL/GenBank/DDBJ whole genome shotgun (WGS) entry which is preliminary data.</text>
</comment>
<dbReference type="InterPro" id="IPR049177">
    <property type="entry name" value="MgtC_SapB_SrpB_YhiD_N"/>
</dbReference>
<keyword evidence="4 7" id="KW-0812">Transmembrane</keyword>
<evidence type="ECO:0000256" key="2">
    <source>
        <dbReference type="ARBA" id="ARBA00009298"/>
    </source>
</evidence>
<evidence type="ECO:0000313" key="9">
    <source>
        <dbReference type="EMBL" id="RDB36330.1"/>
    </source>
</evidence>
<dbReference type="EMBL" id="QOVW01000062">
    <property type="protein sequence ID" value="RDB36330.1"/>
    <property type="molecule type" value="Genomic_DNA"/>
</dbReference>
<evidence type="ECO:0000256" key="3">
    <source>
        <dbReference type="ARBA" id="ARBA00022475"/>
    </source>
</evidence>
<keyword evidence="10" id="KW-1185">Reference proteome</keyword>
<keyword evidence="6 7" id="KW-0472">Membrane</keyword>
<evidence type="ECO:0000256" key="1">
    <source>
        <dbReference type="ARBA" id="ARBA00004651"/>
    </source>
</evidence>